<dbReference type="Gene3D" id="3.40.190.290">
    <property type="match status" value="1"/>
</dbReference>
<gene>
    <name evidence="6" type="ORF">SAMN04488115_10932</name>
</gene>
<dbReference type="InterPro" id="IPR036388">
    <property type="entry name" value="WH-like_DNA-bd_sf"/>
</dbReference>
<dbReference type="PANTHER" id="PTHR30126:SF77">
    <property type="entry name" value="TRANSCRIPTIONAL REGULATORY PROTEIN"/>
    <property type="match status" value="1"/>
</dbReference>
<dbReference type="AlphaFoldDB" id="A0A1H6C5G4"/>
<evidence type="ECO:0000259" key="5">
    <source>
        <dbReference type="PROSITE" id="PS50931"/>
    </source>
</evidence>
<dbReference type="GO" id="GO:0000976">
    <property type="term" value="F:transcription cis-regulatory region binding"/>
    <property type="evidence" value="ECO:0007669"/>
    <property type="project" value="TreeGrafter"/>
</dbReference>
<evidence type="ECO:0000256" key="1">
    <source>
        <dbReference type="ARBA" id="ARBA00009437"/>
    </source>
</evidence>
<dbReference type="PANTHER" id="PTHR30126">
    <property type="entry name" value="HTH-TYPE TRANSCRIPTIONAL REGULATOR"/>
    <property type="match status" value="1"/>
</dbReference>
<proteinExistence type="inferred from homology"/>
<dbReference type="Gene3D" id="1.10.10.10">
    <property type="entry name" value="Winged helix-like DNA-binding domain superfamily/Winged helix DNA-binding domain"/>
    <property type="match status" value="1"/>
</dbReference>
<dbReference type="InterPro" id="IPR036390">
    <property type="entry name" value="WH_DNA-bd_sf"/>
</dbReference>
<keyword evidence="4" id="KW-0804">Transcription</keyword>
<protein>
    <submittedName>
        <fullName evidence="6">DNA-binding transcriptional regulator, LysR family</fullName>
    </submittedName>
</protein>
<dbReference type="Pfam" id="PF00126">
    <property type="entry name" value="HTH_1"/>
    <property type="match status" value="1"/>
</dbReference>
<feature type="domain" description="HTH lysR-type" evidence="5">
    <location>
        <begin position="1"/>
        <end position="60"/>
    </location>
</feature>
<dbReference type="PRINTS" id="PR00039">
    <property type="entry name" value="HTHLYSR"/>
</dbReference>
<dbReference type="GO" id="GO:0003700">
    <property type="term" value="F:DNA-binding transcription factor activity"/>
    <property type="evidence" value="ECO:0007669"/>
    <property type="project" value="InterPro"/>
</dbReference>
<evidence type="ECO:0000256" key="3">
    <source>
        <dbReference type="ARBA" id="ARBA00023125"/>
    </source>
</evidence>
<name>A0A1H6C5G4_9HYPH</name>
<keyword evidence="7" id="KW-1185">Reference proteome</keyword>
<evidence type="ECO:0000256" key="4">
    <source>
        <dbReference type="ARBA" id="ARBA00023163"/>
    </source>
</evidence>
<dbReference type="SUPFAM" id="SSF46785">
    <property type="entry name" value="Winged helix' DNA-binding domain"/>
    <property type="match status" value="1"/>
</dbReference>
<sequence length="307" mass="33943">MRYTFGQAEAFYWVARLGGFRAAATHLNLSQPTVSLRVKELERILGGELFDRTLYRPVPTTLGSAIYADVERMLSHAEQVQRRSKDAEPMRSLLRIGAADSFAALILPDLLASLATRRPSLQVDVTVDFSLRLEQLLLDRSIDIAFLSQPRVHERITIAPLWLIDLVWVVGKSLDFEGDIATPGKLVDLPIFTNSPPSGLFTTIQMWFGTHGLKPNRLNTCNPLTVIARLANAGTGAAMLPREMLRLSGHDLDLRVLEPEPAIPSHNLCAMWWDNESAAECADLAEMARQIFSATSETRGPGAAPFV</sequence>
<comment type="similarity">
    <text evidence="1">Belongs to the LysR transcriptional regulatory family.</text>
</comment>
<dbReference type="PROSITE" id="PS50931">
    <property type="entry name" value="HTH_LYSR"/>
    <property type="match status" value="1"/>
</dbReference>
<reference evidence="6 7" key="1">
    <citation type="submission" date="2016-10" db="EMBL/GenBank/DDBJ databases">
        <authorList>
            <person name="de Groot N.N."/>
        </authorList>
    </citation>
    <scope>NUCLEOTIDE SEQUENCE [LARGE SCALE GENOMIC DNA]</scope>
    <source>
        <strain evidence="6 7">DSM 26656</strain>
    </source>
</reference>
<dbReference type="InterPro" id="IPR000847">
    <property type="entry name" value="LysR_HTH_N"/>
</dbReference>
<dbReference type="Proteomes" id="UP000236743">
    <property type="component" value="Unassembled WGS sequence"/>
</dbReference>
<dbReference type="SUPFAM" id="SSF53850">
    <property type="entry name" value="Periplasmic binding protein-like II"/>
    <property type="match status" value="1"/>
</dbReference>
<dbReference type="InterPro" id="IPR005119">
    <property type="entry name" value="LysR_subst-bd"/>
</dbReference>
<evidence type="ECO:0000256" key="2">
    <source>
        <dbReference type="ARBA" id="ARBA00023015"/>
    </source>
</evidence>
<keyword evidence="3 6" id="KW-0238">DNA-binding</keyword>
<dbReference type="CDD" id="cd05466">
    <property type="entry name" value="PBP2_LTTR_substrate"/>
    <property type="match status" value="1"/>
</dbReference>
<evidence type="ECO:0000313" key="7">
    <source>
        <dbReference type="Proteomes" id="UP000236743"/>
    </source>
</evidence>
<evidence type="ECO:0000313" key="6">
    <source>
        <dbReference type="EMBL" id="SEG68211.1"/>
    </source>
</evidence>
<dbReference type="RefSeq" id="WP_103874291.1">
    <property type="nucleotide sequence ID" value="NZ_FNUY01000009.1"/>
</dbReference>
<accession>A0A1H6C5G4</accession>
<dbReference type="Pfam" id="PF03466">
    <property type="entry name" value="LysR_substrate"/>
    <property type="match status" value="1"/>
</dbReference>
<keyword evidence="2" id="KW-0805">Transcription regulation</keyword>
<dbReference type="EMBL" id="FNUY01000009">
    <property type="protein sequence ID" value="SEG68211.1"/>
    <property type="molecule type" value="Genomic_DNA"/>
</dbReference>
<organism evidence="6 7">
    <name type="scientific">Bosea lathyri</name>
    <dbReference type="NCBI Taxonomy" id="1036778"/>
    <lineage>
        <taxon>Bacteria</taxon>
        <taxon>Pseudomonadati</taxon>
        <taxon>Pseudomonadota</taxon>
        <taxon>Alphaproteobacteria</taxon>
        <taxon>Hyphomicrobiales</taxon>
        <taxon>Boseaceae</taxon>
        <taxon>Bosea</taxon>
    </lineage>
</organism>